<protein>
    <submittedName>
        <fullName evidence="1">Uncharacterized protein</fullName>
    </submittedName>
</protein>
<dbReference type="Proteomes" id="UP001206925">
    <property type="component" value="Unassembled WGS sequence"/>
</dbReference>
<sequence>MSDVLSIAADLGFSVAHPPSKERLQLEGRTEQEYWSILSQSINRSHPLCAQGYKHLKRIARVV</sequence>
<accession>A0AAD5BVP5</accession>
<gene>
    <name evidence="1" type="ORF">M8C21_016325</name>
</gene>
<name>A0AAD5BVP5_AMBAR</name>
<proteinExistence type="predicted"/>
<reference evidence="1" key="1">
    <citation type="submission" date="2022-06" db="EMBL/GenBank/DDBJ databases">
        <title>Uncovering the hologenomic basis of an extraordinary plant invasion.</title>
        <authorList>
            <person name="Bieker V.C."/>
            <person name="Martin M.D."/>
            <person name="Gilbert T."/>
            <person name="Hodgins K."/>
            <person name="Battlay P."/>
            <person name="Petersen B."/>
            <person name="Wilson J."/>
        </authorList>
    </citation>
    <scope>NUCLEOTIDE SEQUENCE</scope>
    <source>
        <strain evidence="1">AA19_3_7</strain>
        <tissue evidence="1">Leaf</tissue>
    </source>
</reference>
<organism evidence="1 2">
    <name type="scientific">Ambrosia artemisiifolia</name>
    <name type="common">Common ragweed</name>
    <dbReference type="NCBI Taxonomy" id="4212"/>
    <lineage>
        <taxon>Eukaryota</taxon>
        <taxon>Viridiplantae</taxon>
        <taxon>Streptophyta</taxon>
        <taxon>Embryophyta</taxon>
        <taxon>Tracheophyta</taxon>
        <taxon>Spermatophyta</taxon>
        <taxon>Magnoliopsida</taxon>
        <taxon>eudicotyledons</taxon>
        <taxon>Gunneridae</taxon>
        <taxon>Pentapetalae</taxon>
        <taxon>asterids</taxon>
        <taxon>campanulids</taxon>
        <taxon>Asterales</taxon>
        <taxon>Asteraceae</taxon>
        <taxon>Asteroideae</taxon>
        <taxon>Heliantheae alliance</taxon>
        <taxon>Heliantheae</taxon>
        <taxon>Ambrosia</taxon>
    </lineage>
</organism>
<comment type="caution">
    <text evidence="1">The sequence shown here is derived from an EMBL/GenBank/DDBJ whole genome shotgun (WGS) entry which is preliminary data.</text>
</comment>
<evidence type="ECO:0000313" key="1">
    <source>
        <dbReference type="EMBL" id="KAI7730320.1"/>
    </source>
</evidence>
<keyword evidence="2" id="KW-1185">Reference proteome</keyword>
<dbReference type="EMBL" id="JAMZMK010010805">
    <property type="protein sequence ID" value="KAI7730320.1"/>
    <property type="molecule type" value="Genomic_DNA"/>
</dbReference>
<dbReference type="AlphaFoldDB" id="A0AAD5BVP5"/>
<evidence type="ECO:0000313" key="2">
    <source>
        <dbReference type="Proteomes" id="UP001206925"/>
    </source>
</evidence>